<name>A0ABX8XLJ7_9ACTN</name>
<dbReference type="RefSeq" id="WP_220645603.1">
    <property type="nucleotide sequence ID" value="NZ_CP080647.1"/>
</dbReference>
<gene>
    <name evidence="1" type="ORF">K1J60_08195</name>
</gene>
<keyword evidence="2" id="KW-1185">Reference proteome</keyword>
<dbReference type="EMBL" id="CP080647">
    <property type="protein sequence ID" value="QYX76492.1"/>
    <property type="molecule type" value="Genomic_DNA"/>
</dbReference>
<sequence length="191" mass="20649">MPAAPRPGRSLPLRKDTDLSVSYLSPGRLAVANAIAAAGPGRHYLRVIRPLVAQEVLAELLYLGGNTLVLGPVSMERFDRLTRLVDRALEDAGNRCGSSVLSLVSDAPTDSGPARTVTRYIIEDGQCTEAGELNAREYGECAVTLARVEAYRRPRTRARSPPCPAVSTFSDEPFVTHPPHTDPWRSACPCP</sequence>
<evidence type="ECO:0000313" key="1">
    <source>
        <dbReference type="EMBL" id="QYX76492.1"/>
    </source>
</evidence>
<reference evidence="1 2" key="1">
    <citation type="submission" date="2021-08" db="EMBL/GenBank/DDBJ databases">
        <authorList>
            <person name="Ping M."/>
        </authorList>
    </citation>
    <scope>NUCLEOTIDE SEQUENCE [LARGE SCALE GENOMIC DNA]</scope>
    <source>
        <strain evidence="1 2">MG28</strain>
    </source>
</reference>
<dbReference type="Proteomes" id="UP000827138">
    <property type="component" value="Chromosome"/>
</dbReference>
<protein>
    <submittedName>
        <fullName evidence="1">Uncharacterized protein</fullName>
    </submittedName>
</protein>
<proteinExistence type="predicted"/>
<evidence type="ECO:0000313" key="2">
    <source>
        <dbReference type="Proteomes" id="UP000827138"/>
    </source>
</evidence>
<organism evidence="1 2">
    <name type="scientific">Streptomyces akebiae</name>
    <dbReference type="NCBI Taxonomy" id="2865673"/>
    <lineage>
        <taxon>Bacteria</taxon>
        <taxon>Bacillati</taxon>
        <taxon>Actinomycetota</taxon>
        <taxon>Actinomycetes</taxon>
        <taxon>Kitasatosporales</taxon>
        <taxon>Streptomycetaceae</taxon>
        <taxon>Streptomyces</taxon>
    </lineage>
</organism>
<accession>A0ABX8XLJ7</accession>